<feature type="binding site" evidence="2">
    <location>
        <position position="87"/>
    </location>
    <ligand>
        <name>Mg(2+)</name>
        <dbReference type="ChEBI" id="CHEBI:18420"/>
        <label>1</label>
        <note>catalytic</note>
    </ligand>
</feature>
<organism evidence="3 4">
    <name type="scientific">Trichoderma breve</name>
    <dbReference type="NCBI Taxonomy" id="2034170"/>
    <lineage>
        <taxon>Eukaryota</taxon>
        <taxon>Fungi</taxon>
        <taxon>Dikarya</taxon>
        <taxon>Ascomycota</taxon>
        <taxon>Pezizomycotina</taxon>
        <taxon>Sordariomycetes</taxon>
        <taxon>Hypocreomycetidae</taxon>
        <taxon>Hypocreales</taxon>
        <taxon>Hypocreaceae</taxon>
        <taxon>Trichoderma</taxon>
    </lineage>
</organism>
<protein>
    <submittedName>
        <fullName evidence="3">Inositol monophosphatase family domain-containing protein</fullName>
    </submittedName>
</protein>
<dbReference type="RefSeq" id="XP_056034485.1">
    <property type="nucleotide sequence ID" value="XM_056169169.1"/>
</dbReference>
<gene>
    <name evidence="3" type="ORF">T069G_01959</name>
</gene>
<comment type="caution">
    <text evidence="3">The sequence shown here is derived from an EMBL/GenBank/DDBJ whole genome shotgun (WGS) entry which is preliminary data.</text>
</comment>
<feature type="binding site" evidence="2">
    <location>
        <position position="85"/>
    </location>
    <ligand>
        <name>Mg(2+)</name>
        <dbReference type="ChEBI" id="CHEBI:18420"/>
        <label>1</label>
        <note>catalytic</note>
    </ligand>
</feature>
<evidence type="ECO:0000313" key="4">
    <source>
        <dbReference type="Proteomes" id="UP001140511"/>
    </source>
</evidence>
<keyword evidence="2" id="KW-0460">Magnesium</keyword>
<evidence type="ECO:0000313" key="3">
    <source>
        <dbReference type="EMBL" id="KAJ4865429.1"/>
    </source>
</evidence>
<dbReference type="SUPFAM" id="SSF56655">
    <property type="entry name" value="Carbohydrate phosphatase"/>
    <property type="match status" value="1"/>
</dbReference>
<proteinExistence type="inferred from homology"/>
<dbReference type="Proteomes" id="UP001140511">
    <property type="component" value="Unassembled WGS sequence"/>
</dbReference>
<name>A0A9W9EEZ1_9HYPO</name>
<dbReference type="AlphaFoldDB" id="A0A9W9EEZ1"/>
<dbReference type="InterPro" id="IPR000760">
    <property type="entry name" value="Inositol_monophosphatase-like"/>
</dbReference>
<dbReference type="PANTHER" id="PTHR20854">
    <property type="entry name" value="INOSITOL MONOPHOSPHATASE"/>
    <property type="match status" value="1"/>
</dbReference>
<dbReference type="GO" id="GO:0008934">
    <property type="term" value="F:inositol monophosphate 1-phosphatase activity"/>
    <property type="evidence" value="ECO:0007669"/>
    <property type="project" value="TreeGrafter"/>
</dbReference>
<evidence type="ECO:0000256" key="1">
    <source>
        <dbReference type="ARBA" id="ARBA00009759"/>
    </source>
</evidence>
<comment type="cofactor">
    <cofactor evidence="2">
        <name>Mg(2+)</name>
        <dbReference type="ChEBI" id="CHEBI:18420"/>
    </cofactor>
</comment>
<dbReference type="EMBL" id="JAOPEN010000001">
    <property type="protein sequence ID" value="KAJ4865429.1"/>
    <property type="molecule type" value="Genomic_DNA"/>
</dbReference>
<dbReference type="GO" id="GO:0046872">
    <property type="term" value="F:metal ion binding"/>
    <property type="evidence" value="ECO:0007669"/>
    <property type="project" value="UniProtKB-KW"/>
</dbReference>
<sequence>MDELYGNLSYRRHKEIDHVPSVAGSVLTLRLLAVEILERSARHIKTLFAWRRKQRDHEERLAKRPKITLLYPGQTITTHPTFTVDPIDGISNFVHGFLDVAASIALVSRRVPTLGFIYNVFADELLSTIKCYNTYHATQISTTITADDISNNNHTK</sequence>
<dbReference type="GO" id="GO:0007165">
    <property type="term" value="P:signal transduction"/>
    <property type="evidence" value="ECO:0007669"/>
    <property type="project" value="TreeGrafter"/>
</dbReference>
<reference evidence="3" key="1">
    <citation type="submission" date="2022-09" db="EMBL/GenBank/DDBJ databases">
        <title>Chromosome-level assembly of Trichoderma breve T069, a fungus used in development of biopesticide product.</title>
        <authorList>
            <person name="Lin R."/>
            <person name="Liu T."/>
        </authorList>
    </citation>
    <scope>NUCLEOTIDE SEQUENCE</scope>
    <source>
        <strain evidence="3">T069</strain>
    </source>
</reference>
<feature type="binding site" evidence="2">
    <location>
        <position position="88"/>
    </location>
    <ligand>
        <name>Mg(2+)</name>
        <dbReference type="ChEBI" id="CHEBI:18420"/>
        <label>1</label>
        <note>catalytic</note>
    </ligand>
</feature>
<dbReference type="GeneID" id="80863857"/>
<dbReference type="PANTHER" id="PTHR20854:SF4">
    <property type="entry name" value="INOSITOL-1-MONOPHOSPHATASE-RELATED"/>
    <property type="match status" value="1"/>
</dbReference>
<evidence type="ECO:0000256" key="2">
    <source>
        <dbReference type="PIRSR" id="PIRSR600760-2"/>
    </source>
</evidence>
<comment type="similarity">
    <text evidence="1">Belongs to the inositol monophosphatase superfamily.</text>
</comment>
<accession>A0A9W9EEZ1</accession>
<dbReference type="Pfam" id="PF00459">
    <property type="entry name" value="Inositol_P"/>
    <property type="match status" value="1"/>
</dbReference>
<keyword evidence="2" id="KW-0479">Metal-binding</keyword>
<dbReference type="Gene3D" id="3.30.540.10">
    <property type="entry name" value="Fructose-1,6-Bisphosphatase, subunit A, domain 1"/>
    <property type="match status" value="1"/>
</dbReference>
<keyword evidence="4" id="KW-1185">Reference proteome</keyword>
<dbReference type="GO" id="GO:0006020">
    <property type="term" value="P:inositol metabolic process"/>
    <property type="evidence" value="ECO:0007669"/>
    <property type="project" value="TreeGrafter"/>
</dbReference>